<dbReference type="PROSITE" id="PS52015">
    <property type="entry name" value="TONB_CTD"/>
    <property type="match status" value="1"/>
</dbReference>
<comment type="caution">
    <text evidence="13">The sequence shown here is derived from an EMBL/GenBank/DDBJ whole genome shotgun (WGS) entry which is preliminary data.</text>
</comment>
<evidence type="ECO:0000259" key="12">
    <source>
        <dbReference type="PROSITE" id="PS52015"/>
    </source>
</evidence>
<dbReference type="InterPro" id="IPR037682">
    <property type="entry name" value="TonB_C"/>
</dbReference>
<evidence type="ECO:0000256" key="11">
    <source>
        <dbReference type="SAM" id="Phobius"/>
    </source>
</evidence>
<evidence type="ECO:0000256" key="4">
    <source>
        <dbReference type="ARBA" id="ARBA00022475"/>
    </source>
</evidence>
<dbReference type="PANTHER" id="PTHR33446:SF2">
    <property type="entry name" value="PROTEIN TONB"/>
    <property type="match status" value="1"/>
</dbReference>
<dbReference type="GO" id="GO:0015891">
    <property type="term" value="P:siderophore transport"/>
    <property type="evidence" value="ECO:0007669"/>
    <property type="project" value="InterPro"/>
</dbReference>
<evidence type="ECO:0000256" key="7">
    <source>
        <dbReference type="ARBA" id="ARBA00022927"/>
    </source>
</evidence>
<dbReference type="GO" id="GO:0055085">
    <property type="term" value="P:transmembrane transport"/>
    <property type="evidence" value="ECO:0007669"/>
    <property type="project" value="InterPro"/>
</dbReference>
<keyword evidence="8 11" id="KW-1133">Transmembrane helix</keyword>
<reference evidence="13" key="1">
    <citation type="journal article" date="2020" name="mSystems">
        <title>Genome- and Community-Level Interaction Insights into Carbon Utilization and Element Cycling Functions of Hydrothermarchaeota in Hydrothermal Sediment.</title>
        <authorList>
            <person name="Zhou Z."/>
            <person name="Liu Y."/>
            <person name="Xu W."/>
            <person name="Pan J."/>
            <person name="Luo Z.H."/>
            <person name="Li M."/>
        </authorList>
    </citation>
    <scope>NUCLEOTIDE SEQUENCE [LARGE SCALE GENOMIC DNA]</scope>
    <source>
        <strain evidence="13">SpSt-897</strain>
    </source>
</reference>
<keyword evidence="3" id="KW-0813">Transport</keyword>
<dbReference type="InterPro" id="IPR051045">
    <property type="entry name" value="TonB-dependent_transducer"/>
</dbReference>
<dbReference type="Gene3D" id="3.30.1150.10">
    <property type="match status" value="1"/>
</dbReference>
<dbReference type="PANTHER" id="PTHR33446">
    <property type="entry name" value="PROTEIN TONB-RELATED"/>
    <property type="match status" value="1"/>
</dbReference>
<feature type="compositionally biased region" description="Low complexity" evidence="10">
    <location>
        <begin position="70"/>
        <end position="79"/>
    </location>
</feature>
<name>A0A7C3V6A5_9BACT</name>
<protein>
    <submittedName>
        <fullName evidence="13">Energy transducer TonB</fullName>
    </submittedName>
</protein>
<feature type="domain" description="TonB C-terminal" evidence="12">
    <location>
        <begin position="183"/>
        <end position="275"/>
    </location>
</feature>
<evidence type="ECO:0000256" key="1">
    <source>
        <dbReference type="ARBA" id="ARBA00004383"/>
    </source>
</evidence>
<keyword evidence="5" id="KW-0997">Cell inner membrane</keyword>
<keyword evidence="7" id="KW-0653">Protein transport</keyword>
<dbReference type="InterPro" id="IPR003538">
    <property type="entry name" value="TonB"/>
</dbReference>
<keyword evidence="9 11" id="KW-0472">Membrane</keyword>
<evidence type="ECO:0000256" key="5">
    <source>
        <dbReference type="ARBA" id="ARBA00022519"/>
    </source>
</evidence>
<evidence type="ECO:0000256" key="2">
    <source>
        <dbReference type="ARBA" id="ARBA00006555"/>
    </source>
</evidence>
<comment type="subcellular location">
    <subcellularLocation>
        <location evidence="1">Cell inner membrane</location>
        <topology evidence="1">Single-pass membrane protein</topology>
        <orientation evidence="1">Periplasmic side</orientation>
    </subcellularLocation>
</comment>
<dbReference type="GO" id="GO:0030288">
    <property type="term" value="C:outer membrane-bounded periplasmic space"/>
    <property type="evidence" value="ECO:0007669"/>
    <property type="project" value="InterPro"/>
</dbReference>
<dbReference type="SUPFAM" id="SSF74653">
    <property type="entry name" value="TolA/TonB C-terminal domain"/>
    <property type="match status" value="1"/>
</dbReference>
<dbReference type="Pfam" id="PF03544">
    <property type="entry name" value="TonB_C"/>
    <property type="match status" value="1"/>
</dbReference>
<evidence type="ECO:0000256" key="10">
    <source>
        <dbReference type="SAM" id="MobiDB-lite"/>
    </source>
</evidence>
<accession>A0A7C3V6A5</accession>
<feature type="transmembrane region" description="Helical" evidence="11">
    <location>
        <begin position="16"/>
        <end position="38"/>
    </location>
</feature>
<evidence type="ECO:0000256" key="6">
    <source>
        <dbReference type="ARBA" id="ARBA00022692"/>
    </source>
</evidence>
<evidence type="ECO:0000313" key="13">
    <source>
        <dbReference type="EMBL" id="HGF34935.1"/>
    </source>
</evidence>
<dbReference type="EMBL" id="DTMF01000271">
    <property type="protein sequence ID" value="HGF34935.1"/>
    <property type="molecule type" value="Genomic_DNA"/>
</dbReference>
<feature type="compositionally biased region" description="Low complexity" evidence="10">
    <location>
        <begin position="96"/>
        <end position="108"/>
    </location>
</feature>
<dbReference type="AlphaFoldDB" id="A0A7C3V6A5"/>
<keyword evidence="4" id="KW-1003">Cell membrane</keyword>
<dbReference type="GO" id="GO:0098797">
    <property type="term" value="C:plasma membrane protein complex"/>
    <property type="evidence" value="ECO:0007669"/>
    <property type="project" value="TreeGrafter"/>
</dbReference>
<feature type="compositionally biased region" description="Low complexity" evidence="10">
    <location>
        <begin position="125"/>
        <end position="154"/>
    </location>
</feature>
<comment type="similarity">
    <text evidence="2">Belongs to the TonB family.</text>
</comment>
<dbReference type="InterPro" id="IPR006260">
    <property type="entry name" value="TonB/TolA_C"/>
</dbReference>
<dbReference type="PRINTS" id="PR01374">
    <property type="entry name" value="TONBPROTEIN"/>
</dbReference>
<proteinExistence type="inferred from homology"/>
<dbReference type="GO" id="GO:0015031">
    <property type="term" value="P:protein transport"/>
    <property type="evidence" value="ECO:0007669"/>
    <property type="project" value="UniProtKB-KW"/>
</dbReference>
<feature type="compositionally biased region" description="Gly residues" evidence="10">
    <location>
        <begin position="155"/>
        <end position="177"/>
    </location>
</feature>
<evidence type="ECO:0000256" key="3">
    <source>
        <dbReference type="ARBA" id="ARBA00022448"/>
    </source>
</evidence>
<dbReference type="GO" id="GO:0031992">
    <property type="term" value="F:energy transducer activity"/>
    <property type="evidence" value="ECO:0007669"/>
    <property type="project" value="InterPro"/>
</dbReference>
<evidence type="ECO:0000256" key="9">
    <source>
        <dbReference type="ARBA" id="ARBA00023136"/>
    </source>
</evidence>
<gene>
    <name evidence="13" type="ORF">ENW96_11220</name>
</gene>
<dbReference type="NCBIfam" id="TIGR01352">
    <property type="entry name" value="tonB_Cterm"/>
    <property type="match status" value="1"/>
</dbReference>
<sequence>MAEVYRMESPSGAKAVWLWALLGSLAIHLTLLAAALSWKTPLPPRARRVVPVEAVTLARFKAQPAGGGHPAPAAQTSAPAPLPVQSAKPRPKAKSKPPASQPAKKAVALEMAEMPAPTPLPPALSLPKPASSSGAPASGSSTAGHARPGSSEPRQGGGSGGGSGSGSGLGRGPGQGTGSLLQGYLREVRRLLERQKEYPHIAQRLNLQGVAVLQFFIAADGQVEALNLCQSSGHEILDKAAQETVRRVGRFPPLPADLGRQRLTVEIPLAFRLRN</sequence>
<evidence type="ECO:0000256" key="8">
    <source>
        <dbReference type="ARBA" id="ARBA00022989"/>
    </source>
</evidence>
<keyword evidence="6 11" id="KW-0812">Transmembrane</keyword>
<feature type="region of interest" description="Disordered" evidence="10">
    <location>
        <begin position="63"/>
        <end position="179"/>
    </location>
</feature>
<organism evidence="13">
    <name type="scientific">Desulfobacca acetoxidans</name>
    <dbReference type="NCBI Taxonomy" id="60893"/>
    <lineage>
        <taxon>Bacteria</taxon>
        <taxon>Pseudomonadati</taxon>
        <taxon>Thermodesulfobacteriota</taxon>
        <taxon>Desulfobaccia</taxon>
        <taxon>Desulfobaccales</taxon>
        <taxon>Desulfobaccaceae</taxon>
        <taxon>Desulfobacca</taxon>
    </lineage>
</organism>